<dbReference type="InterPro" id="IPR001806">
    <property type="entry name" value="Small_GTPase"/>
</dbReference>
<dbReference type="FunFam" id="3.40.50.300:FF:001447">
    <property type="entry name" value="Ras-related protein Rab-1B"/>
    <property type="match status" value="1"/>
</dbReference>
<evidence type="ECO:0000256" key="2">
    <source>
        <dbReference type="ARBA" id="ARBA00022741"/>
    </source>
</evidence>
<dbReference type="GO" id="GO:0005525">
    <property type="term" value="F:GTP binding"/>
    <property type="evidence" value="ECO:0007669"/>
    <property type="project" value="InterPro"/>
</dbReference>
<dbReference type="EMBL" id="JARAKH010000038">
    <property type="protein sequence ID" value="KAK8383219.1"/>
    <property type="molecule type" value="Genomic_DNA"/>
</dbReference>
<dbReference type="Pfam" id="PF00071">
    <property type="entry name" value="Ras"/>
    <property type="match status" value="1"/>
</dbReference>
<evidence type="ECO:0000313" key="3">
    <source>
        <dbReference type="EMBL" id="KAK8383219.1"/>
    </source>
</evidence>
<evidence type="ECO:0000256" key="1">
    <source>
        <dbReference type="ARBA" id="ARBA00006270"/>
    </source>
</evidence>
<proteinExistence type="inferred from homology"/>
<sequence length="109" mass="12343">MARPPRVIKVLVVGNSTVDKGLLLSKFENSERRDYSFVSTIGIPFRVRDVNVDGQTVRLQLWDAGWTEAWAAVDASSHDARAASALLLVYDVTREDTYESVRMWWVSVQ</sequence>
<accession>A0AAW0T727</accession>
<dbReference type="AlphaFoldDB" id="A0AAW0T727"/>
<evidence type="ECO:0000313" key="4">
    <source>
        <dbReference type="Proteomes" id="UP001487740"/>
    </source>
</evidence>
<dbReference type="InterPro" id="IPR027417">
    <property type="entry name" value="P-loop_NTPase"/>
</dbReference>
<dbReference type="SMART" id="SM00175">
    <property type="entry name" value="RAB"/>
    <property type="match status" value="1"/>
</dbReference>
<dbReference type="PANTHER" id="PTHR47978">
    <property type="match status" value="1"/>
</dbReference>
<comment type="similarity">
    <text evidence="1">Belongs to the small GTPase superfamily. Rab family.</text>
</comment>
<dbReference type="Gene3D" id="3.40.50.300">
    <property type="entry name" value="P-loop containing nucleotide triphosphate hydrolases"/>
    <property type="match status" value="1"/>
</dbReference>
<dbReference type="PRINTS" id="PR00449">
    <property type="entry name" value="RASTRNSFRMNG"/>
</dbReference>
<dbReference type="GO" id="GO:0003924">
    <property type="term" value="F:GTPase activity"/>
    <property type="evidence" value="ECO:0007669"/>
    <property type="project" value="InterPro"/>
</dbReference>
<comment type="caution">
    <text evidence="3">The sequence shown here is derived from an EMBL/GenBank/DDBJ whole genome shotgun (WGS) entry which is preliminary data.</text>
</comment>
<keyword evidence="4" id="KW-1185">Reference proteome</keyword>
<name>A0AAW0T727_SCYPA</name>
<dbReference type="SUPFAM" id="SSF52540">
    <property type="entry name" value="P-loop containing nucleoside triphosphate hydrolases"/>
    <property type="match status" value="1"/>
</dbReference>
<dbReference type="PROSITE" id="PS51419">
    <property type="entry name" value="RAB"/>
    <property type="match status" value="1"/>
</dbReference>
<gene>
    <name evidence="3" type="ORF">O3P69_011612</name>
</gene>
<reference evidence="3 4" key="1">
    <citation type="submission" date="2023-03" db="EMBL/GenBank/DDBJ databases">
        <title>High-quality genome of Scylla paramamosain provides insights in environmental adaptation.</title>
        <authorList>
            <person name="Zhang L."/>
        </authorList>
    </citation>
    <scope>NUCLEOTIDE SEQUENCE [LARGE SCALE GENOMIC DNA]</scope>
    <source>
        <strain evidence="3">LZ_2023a</strain>
        <tissue evidence="3">Muscle</tissue>
    </source>
</reference>
<dbReference type="Proteomes" id="UP001487740">
    <property type="component" value="Unassembled WGS sequence"/>
</dbReference>
<organism evidence="3 4">
    <name type="scientific">Scylla paramamosain</name>
    <name type="common">Mud crab</name>
    <dbReference type="NCBI Taxonomy" id="85552"/>
    <lineage>
        <taxon>Eukaryota</taxon>
        <taxon>Metazoa</taxon>
        <taxon>Ecdysozoa</taxon>
        <taxon>Arthropoda</taxon>
        <taxon>Crustacea</taxon>
        <taxon>Multicrustacea</taxon>
        <taxon>Malacostraca</taxon>
        <taxon>Eumalacostraca</taxon>
        <taxon>Eucarida</taxon>
        <taxon>Decapoda</taxon>
        <taxon>Pleocyemata</taxon>
        <taxon>Brachyura</taxon>
        <taxon>Eubrachyura</taxon>
        <taxon>Portunoidea</taxon>
        <taxon>Portunidae</taxon>
        <taxon>Portuninae</taxon>
        <taxon>Scylla</taxon>
    </lineage>
</organism>
<protein>
    <submittedName>
        <fullName evidence="3">Uncharacterized protein</fullName>
    </submittedName>
</protein>
<keyword evidence="2" id="KW-0547">Nucleotide-binding</keyword>